<dbReference type="AlphaFoldDB" id="A0A6J4MDJ9"/>
<reference evidence="2" key="1">
    <citation type="submission" date="2020-02" db="EMBL/GenBank/DDBJ databases">
        <authorList>
            <person name="Meier V. D."/>
        </authorList>
    </citation>
    <scope>NUCLEOTIDE SEQUENCE</scope>
    <source>
        <strain evidence="2">AVDCRST_MAG90</strain>
    </source>
</reference>
<organism evidence="2">
    <name type="scientific">uncultured Microvirga sp</name>
    <dbReference type="NCBI Taxonomy" id="412392"/>
    <lineage>
        <taxon>Bacteria</taxon>
        <taxon>Pseudomonadati</taxon>
        <taxon>Pseudomonadota</taxon>
        <taxon>Alphaproteobacteria</taxon>
        <taxon>Hyphomicrobiales</taxon>
        <taxon>Methylobacteriaceae</taxon>
        <taxon>Microvirga</taxon>
        <taxon>environmental samples</taxon>
    </lineage>
</organism>
<feature type="non-terminal residue" evidence="2">
    <location>
        <position position="1"/>
    </location>
</feature>
<accession>A0A6J4MDJ9</accession>
<feature type="compositionally biased region" description="Basic residues" evidence="1">
    <location>
        <begin position="35"/>
        <end position="64"/>
    </location>
</feature>
<protein>
    <submittedName>
        <fullName evidence="2">Isoquinoline 1-oxidoreductase alpha subunit</fullName>
        <ecNumber evidence="2">1.3.99.16</ecNumber>
    </submittedName>
</protein>
<feature type="compositionally biased region" description="Basic residues" evidence="1">
    <location>
        <begin position="135"/>
        <end position="145"/>
    </location>
</feature>
<evidence type="ECO:0000256" key="1">
    <source>
        <dbReference type="SAM" id="MobiDB-lite"/>
    </source>
</evidence>
<dbReference type="EMBL" id="CADCUC010000506">
    <property type="protein sequence ID" value="CAA9352368.1"/>
    <property type="molecule type" value="Genomic_DNA"/>
</dbReference>
<evidence type="ECO:0000313" key="2">
    <source>
        <dbReference type="EMBL" id="CAA9352368.1"/>
    </source>
</evidence>
<dbReference type="EC" id="1.3.99.16" evidence="2"/>
<feature type="compositionally biased region" description="Low complexity" evidence="1">
    <location>
        <begin position="82"/>
        <end position="100"/>
    </location>
</feature>
<feature type="non-terminal residue" evidence="2">
    <location>
        <position position="154"/>
    </location>
</feature>
<feature type="region of interest" description="Disordered" evidence="1">
    <location>
        <begin position="1"/>
        <end position="154"/>
    </location>
</feature>
<proteinExistence type="predicted"/>
<name>A0A6J4MDJ9_9HYPH</name>
<keyword evidence="2" id="KW-0560">Oxidoreductase</keyword>
<sequence length="154" mass="17875">DRAFHQRDEASGRWRSRHAAALGGARSPRPDRHQIRLRRRPVRRLHRACGRRRRPLLHHARLRRRGDAEDHHHRGPLARWQPPAAEGLGGARRAAMRLLPVGDDHGRGGAAGRQPEAERCRYPRRDHQYLPLRHLQPRPGRHQAGGRRQPGQWL</sequence>
<feature type="compositionally biased region" description="Basic and acidic residues" evidence="1">
    <location>
        <begin position="1"/>
        <end position="12"/>
    </location>
</feature>
<dbReference type="GO" id="GO:0047121">
    <property type="term" value="F:isoquinoline 1-oxidoreductase activity"/>
    <property type="evidence" value="ECO:0007669"/>
    <property type="project" value="UniProtKB-EC"/>
</dbReference>
<feature type="compositionally biased region" description="Basic and acidic residues" evidence="1">
    <location>
        <begin position="115"/>
        <end position="128"/>
    </location>
</feature>
<gene>
    <name evidence="2" type="ORF">AVDCRST_MAG90-2499</name>
</gene>